<dbReference type="GO" id="GO:0051745">
    <property type="term" value="F:4-hydroxy-3-methylbut-2-enyl diphosphate reductase activity"/>
    <property type="evidence" value="ECO:0007669"/>
    <property type="project" value="UniProtKB-UniRule"/>
</dbReference>
<protein>
    <recommendedName>
        <fullName evidence="5">4-hydroxy-3-methylbut-2-enyl diphosphate reductase</fullName>
        <shortName evidence="5">HMBPP reductase</shortName>
        <ecNumber evidence="5">1.17.7.4</ecNumber>
    </recommendedName>
</protein>
<evidence type="ECO:0000313" key="7">
    <source>
        <dbReference type="Proteomes" id="UP000282084"/>
    </source>
</evidence>
<organism evidence="6 7">
    <name type="scientific">Saccharothrix australiensis</name>
    <dbReference type="NCBI Taxonomy" id="2072"/>
    <lineage>
        <taxon>Bacteria</taxon>
        <taxon>Bacillati</taxon>
        <taxon>Actinomycetota</taxon>
        <taxon>Actinomycetes</taxon>
        <taxon>Pseudonocardiales</taxon>
        <taxon>Pseudonocardiaceae</taxon>
        <taxon>Saccharothrix</taxon>
    </lineage>
</organism>
<keyword evidence="3 5" id="KW-0408">Iron</keyword>
<dbReference type="NCBIfam" id="NF002188">
    <property type="entry name" value="PRK01045.1-2"/>
    <property type="match status" value="1"/>
</dbReference>
<dbReference type="UniPathway" id="UPA00056">
    <property type="reaction ID" value="UER00097"/>
</dbReference>
<feature type="binding site" evidence="5">
    <location>
        <position position="225"/>
    </location>
    <ligand>
        <name>isopentenyl diphosphate</name>
        <dbReference type="ChEBI" id="CHEBI:128769"/>
    </ligand>
</feature>
<feature type="binding site" evidence="5">
    <location>
        <position position="269"/>
    </location>
    <ligand>
        <name>(2E)-4-hydroxy-3-methylbut-2-enyl diphosphate</name>
        <dbReference type="ChEBI" id="CHEBI:128753"/>
    </ligand>
</feature>
<feature type="binding site" evidence="5">
    <location>
        <position position="227"/>
    </location>
    <ligand>
        <name>dimethylallyl diphosphate</name>
        <dbReference type="ChEBI" id="CHEBI:57623"/>
    </ligand>
</feature>
<dbReference type="EMBL" id="RBXO01000001">
    <property type="protein sequence ID" value="RKT56214.1"/>
    <property type="molecule type" value="Genomic_DNA"/>
</dbReference>
<comment type="catalytic activity">
    <reaction evidence="5">
        <text>dimethylallyl diphosphate + 2 oxidized [2Fe-2S]-[ferredoxin] + H2O = (2E)-4-hydroxy-3-methylbut-2-enyl diphosphate + 2 reduced [2Fe-2S]-[ferredoxin] + 2 H(+)</text>
        <dbReference type="Rhea" id="RHEA:24825"/>
        <dbReference type="Rhea" id="RHEA-COMP:10000"/>
        <dbReference type="Rhea" id="RHEA-COMP:10001"/>
        <dbReference type="ChEBI" id="CHEBI:15377"/>
        <dbReference type="ChEBI" id="CHEBI:15378"/>
        <dbReference type="ChEBI" id="CHEBI:33737"/>
        <dbReference type="ChEBI" id="CHEBI:33738"/>
        <dbReference type="ChEBI" id="CHEBI:57623"/>
        <dbReference type="ChEBI" id="CHEBI:128753"/>
        <dbReference type="EC" id="1.17.7.4"/>
    </reaction>
</comment>
<name>A0A495W4B1_9PSEU</name>
<dbReference type="GO" id="GO:0051539">
    <property type="term" value="F:4 iron, 4 sulfur cluster binding"/>
    <property type="evidence" value="ECO:0007669"/>
    <property type="project" value="UniProtKB-UniRule"/>
</dbReference>
<dbReference type="Pfam" id="PF02401">
    <property type="entry name" value="LYTB"/>
    <property type="match status" value="1"/>
</dbReference>
<feature type="binding site" evidence="5">
    <location>
        <position position="127"/>
    </location>
    <ligand>
        <name>isopentenyl diphosphate</name>
        <dbReference type="ChEBI" id="CHEBI:128769"/>
    </ligand>
</feature>
<evidence type="ECO:0000313" key="6">
    <source>
        <dbReference type="EMBL" id="RKT56214.1"/>
    </source>
</evidence>
<dbReference type="UniPathway" id="UPA00059">
    <property type="reaction ID" value="UER00105"/>
</dbReference>
<comment type="function">
    <text evidence="5">Catalyzes the conversion of 1-hydroxy-2-methyl-2-(E)-butenyl 4-diphosphate (HMBPP) into a mixture of isopentenyl diphosphate (IPP) and dimethylallyl diphosphate (DMAPP). Acts in the terminal step of the DOXP/MEP pathway for isoprenoid precursor biosynthesis.</text>
</comment>
<dbReference type="HAMAP" id="MF_00191">
    <property type="entry name" value="IspH"/>
    <property type="match status" value="1"/>
</dbReference>
<feature type="binding site" evidence="5">
    <location>
        <position position="226"/>
    </location>
    <ligand>
        <name>isopentenyl diphosphate</name>
        <dbReference type="ChEBI" id="CHEBI:128769"/>
    </ligand>
</feature>
<evidence type="ECO:0000256" key="4">
    <source>
        <dbReference type="ARBA" id="ARBA00023014"/>
    </source>
</evidence>
<feature type="binding site" evidence="5">
    <location>
        <position position="226"/>
    </location>
    <ligand>
        <name>(2E)-4-hydroxy-3-methylbut-2-enyl diphosphate</name>
        <dbReference type="ChEBI" id="CHEBI:128753"/>
    </ligand>
</feature>
<dbReference type="PANTHER" id="PTHR30426:SF0">
    <property type="entry name" value="4-HYDROXY-3-METHYLBUT-2-ENYL DIPHOSPHATE REDUCTASE"/>
    <property type="match status" value="1"/>
</dbReference>
<dbReference type="EC" id="1.17.7.4" evidence="5"/>
<gene>
    <name evidence="5" type="primary">ispH</name>
    <name evidence="6" type="ORF">C8E97_4903</name>
</gene>
<sequence length="308" mass="32951">MVLPVVLLASPRAFCAGVERAVEVVERLLEQRGGPIHVRKQIVHNTHVVAELERRGAVFVDELDAVPDGATVVFSAHGVSPAVRAEAARRGLDVVDATCPLVTKVHAEARRFAARGDTVVLIGHAGHEEVDGTLGEAPERIVLVESVADVAALEVPDPTRVSYLTQTTLAVDETSVIVAALRERFPALRGPGSDDICYATTNRQEAVREVAREADLVLVVGSANSSNSLRMVELARRQGTPAHLVDDVSDLRDEWLEGVRVIGLSAGASAPPRLVEEVIAALGAWDVQVHETARETIRFTLPAAVRPS</sequence>
<feature type="binding site" evidence="5">
    <location>
        <position position="227"/>
    </location>
    <ligand>
        <name>(2E)-4-hydroxy-3-methylbut-2-enyl diphosphate</name>
        <dbReference type="ChEBI" id="CHEBI:128753"/>
    </ligand>
</feature>
<dbReference type="OrthoDB" id="9804068at2"/>
<feature type="binding site" evidence="5">
    <location>
        <position position="44"/>
    </location>
    <ligand>
        <name>dimethylallyl diphosphate</name>
        <dbReference type="ChEBI" id="CHEBI:57623"/>
    </ligand>
</feature>
<keyword evidence="4 5" id="KW-0411">Iron-sulfur</keyword>
<feature type="binding site" evidence="5">
    <location>
        <position position="77"/>
    </location>
    <ligand>
        <name>(2E)-4-hydroxy-3-methylbut-2-enyl diphosphate</name>
        <dbReference type="ChEBI" id="CHEBI:128753"/>
    </ligand>
</feature>
<dbReference type="InterPro" id="IPR003451">
    <property type="entry name" value="LytB/IspH"/>
</dbReference>
<feature type="binding site" evidence="5">
    <location>
        <position position="127"/>
    </location>
    <ligand>
        <name>(2E)-4-hydroxy-3-methylbut-2-enyl diphosphate</name>
        <dbReference type="ChEBI" id="CHEBI:128753"/>
    </ligand>
</feature>
<feature type="binding site" evidence="5">
    <location>
        <position position="77"/>
    </location>
    <ligand>
        <name>dimethylallyl diphosphate</name>
        <dbReference type="ChEBI" id="CHEBI:57623"/>
    </ligand>
</feature>
<dbReference type="AlphaFoldDB" id="A0A495W4B1"/>
<keyword evidence="2 5" id="KW-0479">Metal-binding</keyword>
<dbReference type="Gene3D" id="3.40.50.11270">
    <property type="match status" value="1"/>
</dbReference>
<proteinExistence type="inferred from homology"/>
<comment type="catalytic activity">
    <reaction evidence="5">
        <text>isopentenyl diphosphate + 2 oxidized [2Fe-2S]-[ferredoxin] + H2O = (2E)-4-hydroxy-3-methylbut-2-enyl diphosphate + 2 reduced [2Fe-2S]-[ferredoxin] + 2 H(+)</text>
        <dbReference type="Rhea" id="RHEA:24488"/>
        <dbReference type="Rhea" id="RHEA-COMP:10000"/>
        <dbReference type="Rhea" id="RHEA-COMP:10001"/>
        <dbReference type="ChEBI" id="CHEBI:15377"/>
        <dbReference type="ChEBI" id="CHEBI:15378"/>
        <dbReference type="ChEBI" id="CHEBI:33737"/>
        <dbReference type="ChEBI" id="CHEBI:33738"/>
        <dbReference type="ChEBI" id="CHEBI:128753"/>
        <dbReference type="ChEBI" id="CHEBI:128769"/>
        <dbReference type="EC" id="1.17.7.4"/>
    </reaction>
</comment>
<feature type="binding site" evidence="5">
    <location>
        <position position="227"/>
    </location>
    <ligand>
        <name>isopentenyl diphosphate</name>
        <dbReference type="ChEBI" id="CHEBI:128769"/>
    </ligand>
</feature>
<feature type="binding site" evidence="5">
    <location>
        <position position="127"/>
    </location>
    <ligand>
        <name>dimethylallyl diphosphate</name>
        <dbReference type="ChEBI" id="CHEBI:57623"/>
    </ligand>
</feature>
<accession>A0A495W4B1</accession>
<feature type="binding site" evidence="5">
    <location>
        <position position="15"/>
    </location>
    <ligand>
        <name>[4Fe-4S] cluster</name>
        <dbReference type="ChEBI" id="CHEBI:49883"/>
    </ligand>
</feature>
<dbReference type="Proteomes" id="UP000282084">
    <property type="component" value="Unassembled WGS sequence"/>
</dbReference>
<feature type="binding site" evidence="5">
    <location>
        <position position="44"/>
    </location>
    <ligand>
        <name>(2E)-4-hydroxy-3-methylbut-2-enyl diphosphate</name>
        <dbReference type="ChEBI" id="CHEBI:128753"/>
    </ligand>
</feature>
<keyword evidence="1 5" id="KW-0004">4Fe-4S</keyword>
<evidence type="ECO:0000256" key="2">
    <source>
        <dbReference type="ARBA" id="ARBA00022723"/>
    </source>
</evidence>
<feature type="binding site" evidence="5">
    <location>
        <position position="269"/>
    </location>
    <ligand>
        <name>dimethylallyl diphosphate</name>
        <dbReference type="ChEBI" id="CHEBI:57623"/>
    </ligand>
</feature>
<dbReference type="RefSeq" id="WP_121007819.1">
    <property type="nucleotide sequence ID" value="NZ_RBXO01000001.1"/>
</dbReference>
<feature type="binding site" evidence="5">
    <location>
        <position position="99"/>
    </location>
    <ligand>
        <name>[4Fe-4S] cluster</name>
        <dbReference type="ChEBI" id="CHEBI:49883"/>
    </ligand>
</feature>
<dbReference type="GO" id="GO:0019288">
    <property type="term" value="P:isopentenyl diphosphate biosynthetic process, methylerythritol 4-phosphate pathway"/>
    <property type="evidence" value="ECO:0007669"/>
    <property type="project" value="UniProtKB-UniRule"/>
</dbReference>
<comment type="pathway">
    <text evidence="5">Isoprenoid biosynthesis; isopentenyl diphosphate biosynthesis via DXP pathway; isopentenyl diphosphate from 1-deoxy-D-xylulose 5-phosphate: step 6/6.</text>
</comment>
<feature type="binding site" evidence="5">
    <location>
        <position position="225"/>
    </location>
    <ligand>
        <name>dimethylallyl diphosphate</name>
        <dbReference type="ChEBI" id="CHEBI:57623"/>
    </ligand>
</feature>
<feature type="binding site" evidence="5">
    <location>
        <position position="44"/>
    </location>
    <ligand>
        <name>isopentenyl diphosphate</name>
        <dbReference type="ChEBI" id="CHEBI:128769"/>
    </ligand>
</feature>
<keyword evidence="5" id="KW-0560">Oxidoreductase</keyword>
<dbReference type="GO" id="GO:0046872">
    <property type="term" value="F:metal ion binding"/>
    <property type="evidence" value="ECO:0007669"/>
    <property type="project" value="UniProtKB-KW"/>
</dbReference>
<keyword evidence="7" id="KW-1185">Reference proteome</keyword>
<reference evidence="6 7" key="1">
    <citation type="submission" date="2018-10" db="EMBL/GenBank/DDBJ databases">
        <title>Sequencing the genomes of 1000 actinobacteria strains.</title>
        <authorList>
            <person name="Klenk H.-P."/>
        </authorList>
    </citation>
    <scope>NUCLEOTIDE SEQUENCE [LARGE SCALE GENOMIC DNA]</scope>
    <source>
        <strain evidence="6 7">DSM 43800</strain>
    </source>
</reference>
<dbReference type="GO" id="GO:0016114">
    <property type="term" value="P:terpenoid biosynthetic process"/>
    <property type="evidence" value="ECO:0007669"/>
    <property type="project" value="UniProtKB-UniRule"/>
</dbReference>
<feature type="binding site" evidence="5">
    <location>
        <position position="197"/>
    </location>
    <ligand>
        <name>[4Fe-4S] cluster</name>
        <dbReference type="ChEBI" id="CHEBI:49883"/>
    </ligand>
</feature>
<dbReference type="CDD" id="cd13944">
    <property type="entry name" value="lytB_ispH"/>
    <property type="match status" value="1"/>
</dbReference>
<evidence type="ECO:0000256" key="5">
    <source>
        <dbReference type="HAMAP-Rule" id="MF_00191"/>
    </source>
</evidence>
<dbReference type="GO" id="GO:0050992">
    <property type="term" value="P:dimethylallyl diphosphate biosynthetic process"/>
    <property type="evidence" value="ECO:0007669"/>
    <property type="project" value="UniProtKB-UniRule"/>
</dbReference>
<dbReference type="NCBIfam" id="TIGR00216">
    <property type="entry name" value="ispH_lytB"/>
    <property type="match status" value="1"/>
</dbReference>
<evidence type="ECO:0000256" key="1">
    <source>
        <dbReference type="ARBA" id="ARBA00022485"/>
    </source>
</evidence>
<feature type="binding site" evidence="5">
    <location>
        <position position="225"/>
    </location>
    <ligand>
        <name>(2E)-4-hydroxy-3-methylbut-2-enyl diphosphate</name>
        <dbReference type="ChEBI" id="CHEBI:128753"/>
    </ligand>
</feature>
<dbReference type="Gene3D" id="3.40.1010.20">
    <property type="entry name" value="4-hydroxy-3-methylbut-2-enyl diphosphate reductase, catalytic domain"/>
    <property type="match status" value="2"/>
</dbReference>
<comment type="similarity">
    <text evidence="5">Belongs to the IspH family.</text>
</comment>
<comment type="pathway">
    <text evidence="5">Isoprenoid biosynthesis; dimethylallyl diphosphate biosynthesis; dimethylallyl diphosphate from (2E)-4-hydroxy-3-methylbutenyl diphosphate: step 1/1.</text>
</comment>
<feature type="binding site" evidence="5">
    <location>
        <position position="167"/>
    </location>
    <ligand>
        <name>(2E)-4-hydroxy-3-methylbut-2-enyl diphosphate</name>
        <dbReference type="ChEBI" id="CHEBI:128753"/>
    </ligand>
</feature>
<comment type="caution">
    <text evidence="6">The sequence shown here is derived from an EMBL/GenBank/DDBJ whole genome shotgun (WGS) entry which is preliminary data.</text>
</comment>
<dbReference type="PANTHER" id="PTHR30426">
    <property type="entry name" value="4-HYDROXY-3-METHYLBUT-2-ENYL DIPHOSPHATE REDUCTASE"/>
    <property type="match status" value="1"/>
</dbReference>
<keyword evidence="5" id="KW-0414">Isoprene biosynthesis</keyword>
<feature type="binding site" evidence="5">
    <location>
        <position position="269"/>
    </location>
    <ligand>
        <name>isopentenyl diphosphate</name>
        <dbReference type="ChEBI" id="CHEBI:128769"/>
    </ligand>
</feature>
<feature type="active site" description="Proton donor" evidence="5">
    <location>
        <position position="129"/>
    </location>
</feature>
<comment type="cofactor">
    <cofactor evidence="5">
        <name>[4Fe-4S] cluster</name>
        <dbReference type="ChEBI" id="CHEBI:49883"/>
    </cofactor>
    <text evidence="5">Binds 1 [4Fe-4S] cluster per subunit.</text>
</comment>
<feature type="binding site" evidence="5">
    <location>
        <position position="226"/>
    </location>
    <ligand>
        <name>dimethylallyl diphosphate</name>
        <dbReference type="ChEBI" id="CHEBI:57623"/>
    </ligand>
</feature>
<evidence type="ECO:0000256" key="3">
    <source>
        <dbReference type="ARBA" id="ARBA00023004"/>
    </source>
</evidence>
<feature type="binding site" evidence="5">
    <location>
        <position position="77"/>
    </location>
    <ligand>
        <name>isopentenyl diphosphate</name>
        <dbReference type="ChEBI" id="CHEBI:128769"/>
    </ligand>
</feature>
<dbReference type="NCBIfam" id="NF002190">
    <property type="entry name" value="PRK01045.1-4"/>
    <property type="match status" value="1"/>
</dbReference>